<accession>A0A2A2IE33</accession>
<name>A0A2A2IE33_9BACI</name>
<organism evidence="2 3">
    <name type="scientific">Virgibacillus profundi</name>
    <dbReference type="NCBI Taxonomy" id="2024555"/>
    <lineage>
        <taxon>Bacteria</taxon>
        <taxon>Bacillati</taxon>
        <taxon>Bacillota</taxon>
        <taxon>Bacilli</taxon>
        <taxon>Bacillales</taxon>
        <taxon>Bacillaceae</taxon>
        <taxon>Virgibacillus</taxon>
    </lineage>
</organism>
<evidence type="ECO:0000259" key="1">
    <source>
        <dbReference type="Pfam" id="PF13333"/>
    </source>
</evidence>
<dbReference type="Pfam" id="PF13333">
    <property type="entry name" value="rve_2"/>
    <property type="match status" value="1"/>
</dbReference>
<dbReference type="AlphaFoldDB" id="A0A2A2IE33"/>
<evidence type="ECO:0000313" key="2">
    <source>
        <dbReference type="EMBL" id="PAV29832.1"/>
    </source>
</evidence>
<feature type="domain" description="Integrase catalytic" evidence="1">
    <location>
        <begin position="24"/>
        <end position="60"/>
    </location>
</feature>
<evidence type="ECO:0000313" key="3">
    <source>
        <dbReference type="Proteomes" id="UP000218887"/>
    </source>
</evidence>
<dbReference type="EMBL" id="NPOA01000006">
    <property type="protein sequence ID" value="PAV29832.1"/>
    <property type="molecule type" value="Genomic_DNA"/>
</dbReference>
<reference evidence="2 3" key="1">
    <citation type="submission" date="2017-08" db="EMBL/GenBank/DDBJ databases">
        <title>Virgibacillus indicus sp. nov. and Virgibacillus profoundi sp. nov, two moderately halophilic bacteria isolated from marine sediment by using the Microfluidic Streak Plate.</title>
        <authorList>
            <person name="Xu B."/>
            <person name="Hu B."/>
            <person name="Wang J."/>
            <person name="Zhu Y."/>
            <person name="Huang L."/>
            <person name="Du W."/>
            <person name="Huang Y."/>
        </authorList>
    </citation>
    <scope>NUCLEOTIDE SEQUENCE [LARGE SCALE GENOMIC DNA]</scope>
    <source>
        <strain evidence="2 3">IO3-P3-H5</strain>
    </source>
</reference>
<keyword evidence="3" id="KW-1185">Reference proteome</keyword>
<gene>
    <name evidence="2" type="ORF">CIL05_09460</name>
</gene>
<proteinExistence type="predicted"/>
<protein>
    <recommendedName>
        <fullName evidence="1">Integrase catalytic domain-containing protein</fullName>
    </recommendedName>
</protein>
<dbReference type="OrthoDB" id="2357599at2"/>
<dbReference type="InterPro" id="IPR001584">
    <property type="entry name" value="Integrase_cat-core"/>
</dbReference>
<dbReference type="Proteomes" id="UP000218887">
    <property type="component" value="Unassembled WGS sequence"/>
</dbReference>
<sequence>MIKEVQLRTINVTTGKLWDHASLESFFGHFKGEAYIKLRETLEELKKEVKQYMIYYNNYRYQ</sequence>
<comment type="caution">
    <text evidence="2">The sequence shown here is derived from an EMBL/GenBank/DDBJ whole genome shotgun (WGS) entry which is preliminary data.</text>
</comment>
<dbReference type="GO" id="GO:0015074">
    <property type="term" value="P:DNA integration"/>
    <property type="evidence" value="ECO:0007669"/>
    <property type="project" value="InterPro"/>
</dbReference>